<keyword evidence="2" id="KW-1185">Reference proteome</keyword>
<reference evidence="1 2" key="1">
    <citation type="submission" date="2014-06" db="EMBL/GenBank/DDBJ databases">
        <title>Whole Genome Sequences of Three Symbiotic Endozoicomonas Bacteria.</title>
        <authorList>
            <person name="Neave M.J."/>
            <person name="Apprill A."/>
            <person name="Voolstra C.R."/>
        </authorList>
    </citation>
    <scope>NUCLEOTIDE SEQUENCE [LARGE SCALE GENOMIC DNA]</scope>
    <source>
        <strain evidence="1 2">DSM 22380</strain>
    </source>
</reference>
<sequence>MSTTDQPKTDSTEVDDIEVYAKNTSLETITGWLSDTFDNVATLNSGNVVHDLEVTFQGKRIPVMIVEKAVGKAWTSIWFKTTGTLWQDDTQCAKSLQAYCHSTVRCNSGPWQEGADMDEWWQLDENGQESLIKWPNAS</sequence>
<protein>
    <submittedName>
        <fullName evidence="1">Uncharacterized protein</fullName>
    </submittedName>
</protein>
<organism evidence="1 2">
    <name type="scientific">Endozoicomonas elysicola</name>
    <dbReference type="NCBI Taxonomy" id="305900"/>
    <lineage>
        <taxon>Bacteria</taxon>
        <taxon>Pseudomonadati</taxon>
        <taxon>Pseudomonadota</taxon>
        <taxon>Gammaproteobacteria</taxon>
        <taxon>Oceanospirillales</taxon>
        <taxon>Endozoicomonadaceae</taxon>
        <taxon>Endozoicomonas</taxon>
    </lineage>
</organism>
<dbReference type="AlphaFoldDB" id="A0A081KFI6"/>
<gene>
    <name evidence="1" type="ORF">GV64_21250</name>
</gene>
<dbReference type="RefSeq" id="WP_020581607.1">
    <property type="nucleotide sequence ID" value="NZ_JOJP01000001.1"/>
</dbReference>
<dbReference type="eggNOG" id="ENOG5033MRI">
    <property type="taxonomic scope" value="Bacteria"/>
</dbReference>
<dbReference type="EMBL" id="JOJP01000001">
    <property type="protein sequence ID" value="KEI72912.1"/>
    <property type="molecule type" value="Genomic_DNA"/>
</dbReference>
<dbReference type="Proteomes" id="UP000027997">
    <property type="component" value="Unassembled WGS sequence"/>
</dbReference>
<dbReference type="STRING" id="305900.GV64_21250"/>
<proteinExistence type="predicted"/>
<name>A0A081KFI6_9GAMM</name>
<evidence type="ECO:0000313" key="2">
    <source>
        <dbReference type="Proteomes" id="UP000027997"/>
    </source>
</evidence>
<comment type="caution">
    <text evidence="1">The sequence shown here is derived from an EMBL/GenBank/DDBJ whole genome shotgun (WGS) entry which is preliminary data.</text>
</comment>
<evidence type="ECO:0000313" key="1">
    <source>
        <dbReference type="EMBL" id="KEI72912.1"/>
    </source>
</evidence>
<accession>A0A081KFI6</accession>